<dbReference type="Proteomes" id="UP000298663">
    <property type="component" value="Unassembled WGS sequence"/>
</dbReference>
<dbReference type="AlphaFoldDB" id="A0A4U5P0L6"/>
<reference evidence="1 2" key="2">
    <citation type="journal article" date="2019" name="G3 (Bethesda)">
        <title>Hybrid Assembly of the Genome of the Entomopathogenic Nematode Steinernema carpocapsae Identifies the X-Chromosome.</title>
        <authorList>
            <person name="Serra L."/>
            <person name="Macchietto M."/>
            <person name="Macias-Munoz A."/>
            <person name="McGill C.J."/>
            <person name="Rodriguez I.M."/>
            <person name="Rodriguez B."/>
            <person name="Murad R."/>
            <person name="Mortazavi A."/>
        </authorList>
    </citation>
    <scope>NUCLEOTIDE SEQUENCE [LARGE SCALE GENOMIC DNA]</scope>
    <source>
        <strain evidence="1 2">ALL</strain>
    </source>
</reference>
<gene>
    <name evidence="1" type="ORF">L596_013306</name>
</gene>
<name>A0A4U5P0L6_STECR</name>
<accession>A0A4U5P0L6</accession>
<reference evidence="1 2" key="1">
    <citation type="journal article" date="2015" name="Genome Biol.">
        <title>Comparative genomics of Steinernema reveals deeply conserved gene regulatory networks.</title>
        <authorList>
            <person name="Dillman A.R."/>
            <person name="Macchietto M."/>
            <person name="Porter C.F."/>
            <person name="Rogers A."/>
            <person name="Williams B."/>
            <person name="Antoshechkin I."/>
            <person name="Lee M.M."/>
            <person name="Goodwin Z."/>
            <person name="Lu X."/>
            <person name="Lewis E.E."/>
            <person name="Goodrich-Blair H."/>
            <person name="Stock S.P."/>
            <person name="Adams B.J."/>
            <person name="Sternberg P.W."/>
            <person name="Mortazavi A."/>
        </authorList>
    </citation>
    <scope>NUCLEOTIDE SEQUENCE [LARGE SCALE GENOMIC DNA]</scope>
    <source>
        <strain evidence="1 2">ALL</strain>
    </source>
</reference>
<evidence type="ECO:0000313" key="1">
    <source>
        <dbReference type="EMBL" id="TKR89164.1"/>
    </source>
</evidence>
<proteinExistence type="predicted"/>
<protein>
    <submittedName>
        <fullName evidence="1">Uncharacterized protein</fullName>
    </submittedName>
</protein>
<keyword evidence="2" id="KW-1185">Reference proteome</keyword>
<comment type="caution">
    <text evidence="1">The sequence shown here is derived from an EMBL/GenBank/DDBJ whole genome shotgun (WGS) entry which is preliminary data.</text>
</comment>
<sequence>MRCLCPFKTDNRTIYGFQKIGVGCHFRTLRRRVPTNNFQDHATLQQYIVKAISQNSHSKRGAYHDRDQKRKSNKRMLISQKKLLTMNTLQIHEFG</sequence>
<organism evidence="1 2">
    <name type="scientific">Steinernema carpocapsae</name>
    <name type="common">Entomopathogenic nematode</name>
    <dbReference type="NCBI Taxonomy" id="34508"/>
    <lineage>
        <taxon>Eukaryota</taxon>
        <taxon>Metazoa</taxon>
        <taxon>Ecdysozoa</taxon>
        <taxon>Nematoda</taxon>
        <taxon>Chromadorea</taxon>
        <taxon>Rhabditida</taxon>
        <taxon>Tylenchina</taxon>
        <taxon>Panagrolaimomorpha</taxon>
        <taxon>Strongyloidoidea</taxon>
        <taxon>Steinernematidae</taxon>
        <taxon>Steinernema</taxon>
    </lineage>
</organism>
<dbReference type="EMBL" id="AZBU02000003">
    <property type="protein sequence ID" value="TKR89164.1"/>
    <property type="molecule type" value="Genomic_DNA"/>
</dbReference>
<evidence type="ECO:0000313" key="2">
    <source>
        <dbReference type="Proteomes" id="UP000298663"/>
    </source>
</evidence>